<sequence length="188" mass="20772">MNLKKLVLISIFSALAFIIMLFSLNIPLFPFFLKIDFSEVPAMLLGYLFGPAAAITVVFAKNCLHFFISSNFGIGELANFIVGAAFVGTASYLYKKKKQNFIFSAVVAVFVMGVTSVFVNLIIIIPLYEKILALPLSKIIEITAAVNPFVDDLFSYLVLSILPFNLIKGSVTALITFLVFVKIRKINI</sequence>
<gene>
    <name evidence="10" type="ordered locus">Hprae_0443</name>
</gene>
<keyword evidence="7 8" id="KW-0472">Membrane</keyword>
<comment type="function">
    <text evidence="8">Probably a riboflavin-binding protein that interacts with the energy-coupling factor (ECF) ABC-transporter complex.</text>
</comment>
<dbReference type="PATRIC" id="fig|572479.3.peg.449"/>
<evidence type="ECO:0000256" key="3">
    <source>
        <dbReference type="ARBA" id="ARBA00022448"/>
    </source>
</evidence>
<dbReference type="STRING" id="572479.Hprae_0443"/>
<dbReference type="EMBL" id="CP002175">
    <property type="protein sequence ID" value="ADO76597.1"/>
    <property type="molecule type" value="Genomic_DNA"/>
</dbReference>
<dbReference type="Gene3D" id="1.10.1760.20">
    <property type="match status" value="1"/>
</dbReference>
<dbReference type="KEGG" id="hpk:Hprae_0443"/>
<dbReference type="InterPro" id="IPR025720">
    <property type="entry name" value="RibU"/>
</dbReference>
<evidence type="ECO:0000256" key="7">
    <source>
        <dbReference type="ARBA" id="ARBA00023136"/>
    </source>
</evidence>
<keyword evidence="4 8" id="KW-1003">Cell membrane</keyword>
<reference evidence="11" key="1">
    <citation type="submission" date="2010-10" db="EMBL/GenBank/DDBJ databases">
        <title>The complete genome of Halanaerobium praevalens DSM 2228.</title>
        <authorList>
            <consortium name="US DOE Joint Genome Institute (JGI-PGF)"/>
            <person name="Lucas S."/>
            <person name="Copeland A."/>
            <person name="Lapidus A."/>
            <person name="Glavina del Rio T."/>
            <person name="Dalin E."/>
            <person name="Tice H."/>
            <person name="Bruce D."/>
            <person name="Goodwin L."/>
            <person name="Pitluck S."/>
            <person name="Kyrpides N."/>
            <person name="Mavromatis K."/>
            <person name="Ivanova N."/>
            <person name="Ovchinnikova G."/>
            <person name="Chertkov O."/>
            <person name="Detter J.C."/>
            <person name="Han C."/>
            <person name="Larimer F."/>
            <person name="Land M."/>
            <person name="Hauser L."/>
            <person name="Markowitz V."/>
            <person name="Cheng J.-F."/>
            <person name="Hugenholtz P."/>
            <person name="Woyke T."/>
            <person name="Wu D."/>
            <person name="Tindall B."/>
            <person name="Pomrenke H.G."/>
            <person name="Brambilla E."/>
            <person name="Klenk H.-P."/>
            <person name="Eisen J.A."/>
        </authorList>
    </citation>
    <scope>NUCLEOTIDE SEQUENCE [LARGE SCALE GENOMIC DNA]</scope>
    <source>
        <strain evidence="11">ATCC 33744 / DSM 2228 / GSL</strain>
    </source>
</reference>
<dbReference type="RefSeq" id="WP_014552630.1">
    <property type="nucleotide sequence ID" value="NC_017455.1"/>
</dbReference>
<name>E3DNX3_HALPG</name>
<feature type="transmembrane region" description="Helical" evidence="9">
    <location>
        <begin position="101"/>
        <end position="128"/>
    </location>
</feature>
<evidence type="ECO:0000256" key="5">
    <source>
        <dbReference type="ARBA" id="ARBA00022692"/>
    </source>
</evidence>
<evidence type="ECO:0000256" key="6">
    <source>
        <dbReference type="ARBA" id="ARBA00022989"/>
    </source>
</evidence>
<evidence type="ECO:0000256" key="8">
    <source>
        <dbReference type="PIRNR" id="PIRNR037778"/>
    </source>
</evidence>
<proteinExistence type="inferred from homology"/>
<evidence type="ECO:0000313" key="11">
    <source>
        <dbReference type="Proteomes" id="UP000006866"/>
    </source>
</evidence>
<evidence type="ECO:0000313" key="10">
    <source>
        <dbReference type="EMBL" id="ADO76597.1"/>
    </source>
</evidence>
<keyword evidence="3 8" id="KW-0813">Transport</keyword>
<evidence type="ECO:0000256" key="9">
    <source>
        <dbReference type="SAM" id="Phobius"/>
    </source>
</evidence>
<dbReference type="OrthoDB" id="9809216at2"/>
<keyword evidence="5 9" id="KW-0812">Transmembrane</keyword>
<accession>E3DNX3</accession>
<organism evidence="10 11">
    <name type="scientific">Halanaerobium praevalens (strain ATCC 33744 / DSM 2228 / GSL)</name>
    <dbReference type="NCBI Taxonomy" id="572479"/>
    <lineage>
        <taxon>Bacteria</taxon>
        <taxon>Bacillati</taxon>
        <taxon>Bacillota</taxon>
        <taxon>Clostridia</taxon>
        <taxon>Halanaerobiales</taxon>
        <taxon>Halanaerobiaceae</taxon>
        <taxon>Halanaerobium</taxon>
    </lineage>
</organism>
<dbReference type="GO" id="GO:0005886">
    <property type="term" value="C:plasma membrane"/>
    <property type="evidence" value="ECO:0007669"/>
    <property type="project" value="UniProtKB-SubCell"/>
</dbReference>
<comment type="subcellular location">
    <subcellularLocation>
        <location evidence="1">Cell membrane</location>
        <topology evidence="1">Multi-pass membrane protein</topology>
    </subcellularLocation>
</comment>
<comment type="similarity">
    <text evidence="2 8">Belongs to the prokaryotic riboflavin transporter (P-RFT) (TC 2.A.87) family.</text>
</comment>
<dbReference type="AlphaFoldDB" id="E3DNX3"/>
<dbReference type="PIRSF" id="PIRSF037778">
    <property type="entry name" value="UCP037778_transp_RibU"/>
    <property type="match status" value="1"/>
</dbReference>
<dbReference type="Proteomes" id="UP000006866">
    <property type="component" value="Chromosome"/>
</dbReference>
<keyword evidence="11" id="KW-1185">Reference proteome</keyword>
<dbReference type="GO" id="GO:0032217">
    <property type="term" value="F:riboflavin transmembrane transporter activity"/>
    <property type="evidence" value="ECO:0007669"/>
    <property type="project" value="UniProtKB-UniRule"/>
</dbReference>
<dbReference type="eggNOG" id="COG3601">
    <property type="taxonomic scope" value="Bacteria"/>
</dbReference>
<evidence type="ECO:0000256" key="2">
    <source>
        <dbReference type="ARBA" id="ARBA00005540"/>
    </source>
</evidence>
<dbReference type="InterPro" id="IPR024529">
    <property type="entry name" value="ECF_trnsprt_substrate-spec"/>
</dbReference>
<dbReference type="Pfam" id="PF12822">
    <property type="entry name" value="ECF_trnsprt"/>
    <property type="match status" value="1"/>
</dbReference>
<protein>
    <recommendedName>
        <fullName evidence="8">Riboflavin transporter</fullName>
    </recommendedName>
</protein>
<keyword evidence="6 9" id="KW-1133">Transmembrane helix</keyword>
<reference evidence="10 11" key="2">
    <citation type="journal article" date="2011" name="Stand. Genomic Sci.">
        <title>Complete genome sequence of the extremely halophilic Halanaerobium praevalens type strain (GSL).</title>
        <authorList>
            <person name="Ivanova N."/>
            <person name="Sikorski J."/>
            <person name="Chertkov O."/>
            <person name="Nolan M."/>
            <person name="Lucas S."/>
            <person name="Hammon N."/>
            <person name="Deshpande S."/>
            <person name="Cheng J.F."/>
            <person name="Tapia R."/>
            <person name="Han C."/>
            <person name="Goodwin L."/>
            <person name="Pitluck S."/>
            <person name="Huntemann M."/>
            <person name="Liolios K."/>
            <person name="Pagani I."/>
            <person name="Mavromatis K."/>
            <person name="Ovchinikova G."/>
            <person name="Pati A."/>
            <person name="Chen A."/>
            <person name="Palaniappan K."/>
            <person name="Land M."/>
            <person name="Hauser L."/>
            <person name="Brambilla E.M."/>
            <person name="Kannan K.P."/>
            <person name="Rohde M."/>
            <person name="Tindall B.J."/>
            <person name="Goker M."/>
            <person name="Detter J.C."/>
            <person name="Woyke T."/>
            <person name="Bristow J."/>
            <person name="Eisen J.A."/>
            <person name="Markowitz V."/>
            <person name="Hugenholtz P."/>
            <person name="Kyrpides N.C."/>
            <person name="Klenk H.P."/>
            <person name="Lapidus A."/>
        </authorList>
    </citation>
    <scope>NUCLEOTIDE SEQUENCE [LARGE SCALE GENOMIC DNA]</scope>
    <source>
        <strain evidence="11">ATCC 33744 / DSM 2228 / GSL</strain>
    </source>
</reference>
<dbReference type="PANTHER" id="PTHR38438:SF1">
    <property type="entry name" value="RIBOFLAVIN TRANSPORTER RIBU"/>
    <property type="match status" value="1"/>
</dbReference>
<evidence type="ECO:0000256" key="1">
    <source>
        <dbReference type="ARBA" id="ARBA00004651"/>
    </source>
</evidence>
<feature type="transmembrane region" description="Helical" evidence="9">
    <location>
        <begin position="153"/>
        <end position="181"/>
    </location>
</feature>
<feature type="transmembrane region" description="Helical" evidence="9">
    <location>
        <begin position="74"/>
        <end position="94"/>
    </location>
</feature>
<evidence type="ECO:0000256" key="4">
    <source>
        <dbReference type="ARBA" id="ARBA00022475"/>
    </source>
</evidence>
<dbReference type="PANTHER" id="PTHR38438">
    <property type="entry name" value="RIBOFLAVIN TRANSPORTER RIBU"/>
    <property type="match status" value="1"/>
</dbReference>
<feature type="transmembrane region" description="Helical" evidence="9">
    <location>
        <begin position="6"/>
        <end position="32"/>
    </location>
</feature>
<dbReference type="HOGENOM" id="CLU_086673_1_0_9"/>